<protein>
    <recommendedName>
        <fullName evidence="8">Flavohemoglobin expression-modulating QEGLA motif protein</fullName>
    </recommendedName>
</protein>
<dbReference type="SMART" id="SM01154">
    <property type="entry name" value="DUF1704"/>
    <property type="match status" value="1"/>
</dbReference>
<dbReference type="PANTHER" id="PTHR31817">
    <property type="match status" value="1"/>
</dbReference>
<dbReference type="InterPro" id="IPR012548">
    <property type="entry name" value="MATCAP"/>
</dbReference>
<evidence type="ECO:0000256" key="2">
    <source>
        <dbReference type="ARBA" id="ARBA00022670"/>
    </source>
</evidence>
<reference evidence="6" key="2">
    <citation type="submission" date="2020-09" db="EMBL/GenBank/DDBJ databases">
        <authorList>
            <person name="Sun Q."/>
            <person name="Kim S."/>
        </authorList>
    </citation>
    <scope>NUCLEOTIDE SEQUENCE</scope>
    <source>
        <strain evidence="6">KCTC 32020</strain>
    </source>
</reference>
<dbReference type="PANTHER" id="PTHR31817:SF0">
    <property type="entry name" value="CHROMOSOME UNDETERMINED SCAFFOLD_67, WHOLE GENOME SHOTGUN SEQUENCE"/>
    <property type="match status" value="1"/>
</dbReference>
<keyword evidence="7" id="KW-1185">Reference proteome</keyword>
<evidence type="ECO:0008006" key="8">
    <source>
        <dbReference type="Google" id="ProtNLM"/>
    </source>
</evidence>
<comment type="caution">
    <text evidence="6">The sequence shown here is derived from an EMBL/GenBank/DDBJ whole genome shotgun (WGS) entry which is preliminary data.</text>
</comment>
<dbReference type="Proteomes" id="UP000636453">
    <property type="component" value="Unassembled WGS sequence"/>
</dbReference>
<sequence>MMETVHDDSDEPTPSAPHGRLAPDVAHHAALDARMVRAARGIRLLALASWPAEVGARFLKEFARGRVRLPEVRYAAQDFTEARRELDAIVREADRDHPLGQYLAESARTWSIAAELCESLGTPRVTDLSVALFGRPDEPLPGHGPTTREAAQHFISIANELDHALLAPSEQIRISATALSLQLQRDLDDFFDGRRIEVQLDPDLIAKAAAGATRIRLRTGAAFSEYDRQQLLQHEAFVHSLTALNGREQPVLGSLALSSPRSTATQEGLATFAEQITGSIDIGRMKRLSLRIEAVARALDGADFVEVFRYFLDQGQTAEDSFASAQRVFRGVPTTGGAAFTKDTVYLRGLVGVHTFFRWSLRQQKLHLGRWLFAGKMTLADVQRFEPLFDCGVLKRPRWLPPWIVRANGLAGMLAFSLFANRIRLDAIAGPDAVADL</sequence>
<dbReference type="GO" id="GO:0080164">
    <property type="term" value="P:regulation of nitric oxide metabolic process"/>
    <property type="evidence" value="ECO:0007669"/>
    <property type="project" value="TreeGrafter"/>
</dbReference>
<gene>
    <name evidence="6" type="ORF">GCM10007167_18230</name>
</gene>
<evidence type="ECO:0000313" key="6">
    <source>
        <dbReference type="EMBL" id="GHE36403.1"/>
    </source>
</evidence>
<organism evidence="6 7">
    <name type="scientific">Vulcaniibacterium thermophilum</name>
    <dbReference type="NCBI Taxonomy" id="1169913"/>
    <lineage>
        <taxon>Bacteria</taxon>
        <taxon>Pseudomonadati</taxon>
        <taxon>Pseudomonadota</taxon>
        <taxon>Gammaproteobacteria</taxon>
        <taxon>Lysobacterales</taxon>
        <taxon>Lysobacteraceae</taxon>
        <taxon>Vulcaniibacterium</taxon>
    </lineage>
</organism>
<proteinExistence type="predicted"/>
<dbReference type="Pfam" id="PF08014">
    <property type="entry name" value="MATCAP"/>
    <property type="match status" value="1"/>
</dbReference>
<accession>A0A918Z436</accession>
<dbReference type="NCBIfam" id="TIGR02421">
    <property type="entry name" value="QEGLA"/>
    <property type="match status" value="1"/>
</dbReference>
<evidence type="ECO:0000313" key="7">
    <source>
        <dbReference type="Proteomes" id="UP000636453"/>
    </source>
</evidence>
<evidence type="ECO:0000256" key="5">
    <source>
        <dbReference type="SAM" id="MobiDB-lite"/>
    </source>
</evidence>
<dbReference type="InterPro" id="IPR012656">
    <property type="entry name" value="CHP02421_QEGLA"/>
</dbReference>
<keyword evidence="3" id="KW-0378">Hydrolase</keyword>
<dbReference type="AlphaFoldDB" id="A0A918Z436"/>
<evidence type="ECO:0000256" key="3">
    <source>
        <dbReference type="ARBA" id="ARBA00022801"/>
    </source>
</evidence>
<evidence type="ECO:0000256" key="1">
    <source>
        <dbReference type="ARBA" id="ARBA00001947"/>
    </source>
</evidence>
<reference evidence="6" key="1">
    <citation type="journal article" date="2014" name="Int. J. Syst. Evol. Microbiol.">
        <title>Complete genome sequence of Corynebacterium casei LMG S-19264T (=DSM 44701T), isolated from a smear-ripened cheese.</title>
        <authorList>
            <consortium name="US DOE Joint Genome Institute (JGI-PGF)"/>
            <person name="Walter F."/>
            <person name="Albersmeier A."/>
            <person name="Kalinowski J."/>
            <person name="Ruckert C."/>
        </authorList>
    </citation>
    <scope>NUCLEOTIDE SEQUENCE</scope>
    <source>
        <strain evidence="6">KCTC 32020</strain>
    </source>
</reference>
<comment type="cofactor">
    <cofactor evidence="1">
        <name>Zn(2+)</name>
        <dbReference type="ChEBI" id="CHEBI:29105"/>
    </cofactor>
</comment>
<dbReference type="GO" id="GO:0006508">
    <property type="term" value="P:proteolysis"/>
    <property type="evidence" value="ECO:0007669"/>
    <property type="project" value="UniProtKB-KW"/>
</dbReference>
<keyword evidence="2" id="KW-0645">Protease</keyword>
<dbReference type="EMBL" id="BNCF01000009">
    <property type="protein sequence ID" value="GHE36403.1"/>
    <property type="molecule type" value="Genomic_DNA"/>
</dbReference>
<name>A0A918Z436_9GAMM</name>
<dbReference type="GO" id="GO:0008237">
    <property type="term" value="F:metallopeptidase activity"/>
    <property type="evidence" value="ECO:0007669"/>
    <property type="project" value="UniProtKB-KW"/>
</dbReference>
<evidence type="ECO:0000256" key="4">
    <source>
        <dbReference type="ARBA" id="ARBA00023049"/>
    </source>
</evidence>
<feature type="region of interest" description="Disordered" evidence="5">
    <location>
        <begin position="1"/>
        <end position="21"/>
    </location>
</feature>
<keyword evidence="4" id="KW-0482">Metalloprotease</keyword>